<dbReference type="EMBL" id="CH480818">
    <property type="protein sequence ID" value="EDW52551.1"/>
    <property type="molecule type" value="Genomic_DNA"/>
</dbReference>
<evidence type="ECO:0000256" key="1">
    <source>
        <dbReference type="SAM" id="MobiDB-lite"/>
    </source>
</evidence>
<protein>
    <submittedName>
        <fullName evidence="2">GM18831</fullName>
    </submittedName>
</protein>
<evidence type="ECO:0000313" key="2">
    <source>
        <dbReference type="EMBL" id="EDW52551.1"/>
    </source>
</evidence>
<accession>B4HX06</accession>
<evidence type="ECO:0000313" key="3">
    <source>
        <dbReference type="Proteomes" id="UP000001292"/>
    </source>
</evidence>
<sequence>MKAPQKARKQNDNAPMLVGVYRSPSAHSCRSSSFSSTPLSALQAKCNLWQRSANYKWLGDATVTAKTATATMAGEVKQQSIKVSDYRRGTPECLPSMPLCWIAGLSDCWISRWPDDRQKGWTSNRLKKNKTNTAKKTRKNSRRGGSAMGSGSRKPQQQKLNSLRLLKKLRQKPRKVGARRSYAEGGRRAQRWKIA</sequence>
<gene>
    <name evidence="2" type="primary">Dsec\GM18831</name>
    <name evidence="2" type="ORF">Dsec_GM18831</name>
</gene>
<dbReference type="OMA" id="MKAPQKA"/>
<feature type="compositionally biased region" description="Low complexity" evidence="1">
    <location>
        <begin position="143"/>
        <end position="164"/>
    </location>
</feature>
<organism evidence="3">
    <name type="scientific">Drosophila sechellia</name>
    <name type="common">Fruit fly</name>
    <dbReference type="NCBI Taxonomy" id="7238"/>
    <lineage>
        <taxon>Eukaryota</taxon>
        <taxon>Metazoa</taxon>
        <taxon>Ecdysozoa</taxon>
        <taxon>Arthropoda</taxon>
        <taxon>Hexapoda</taxon>
        <taxon>Insecta</taxon>
        <taxon>Pterygota</taxon>
        <taxon>Neoptera</taxon>
        <taxon>Endopterygota</taxon>
        <taxon>Diptera</taxon>
        <taxon>Brachycera</taxon>
        <taxon>Muscomorpha</taxon>
        <taxon>Ephydroidea</taxon>
        <taxon>Drosophilidae</taxon>
        <taxon>Drosophila</taxon>
        <taxon>Sophophora</taxon>
    </lineage>
</organism>
<dbReference type="AlphaFoldDB" id="B4HX06"/>
<dbReference type="PhylomeDB" id="B4HX06"/>
<reference evidence="2 3" key="1">
    <citation type="journal article" date="2007" name="Nature">
        <title>Evolution of genes and genomes on the Drosophila phylogeny.</title>
        <authorList>
            <consortium name="Drosophila 12 Genomes Consortium"/>
            <person name="Clark A.G."/>
            <person name="Eisen M.B."/>
            <person name="Smith D.R."/>
            <person name="Bergman C.M."/>
            <person name="Oliver B."/>
            <person name="Markow T.A."/>
            <person name="Kaufman T.C."/>
            <person name="Kellis M."/>
            <person name="Gelbart W."/>
            <person name="Iyer V.N."/>
            <person name="Pollard D.A."/>
            <person name="Sackton T.B."/>
            <person name="Larracuente A.M."/>
            <person name="Singh N.D."/>
            <person name="Abad J.P."/>
            <person name="Abt D.N."/>
            <person name="Adryan B."/>
            <person name="Aguade M."/>
            <person name="Akashi H."/>
            <person name="Anderson W.W."/>
            <person name="Aquadro C.F."/>
            <person name="Ardell D.H."/>
            <person name="Arguello R."/>
            <person name="Artieri C.G."/>
            <person name="Barbash D.A."/>
            <person name="Barker D."/>
            <person name="Barsanti P."/>
            <person name="Batterham P."/>
            <person name="Batzoglou S."/>
            <person name="Begun D."/>
            <person name="Bhutkar A."/>
            <person name="Blanco E."/>
            <person name="Bosak S.A."/>
            <person name="Bradley R.K."/>
            <person name="Brand A.D."/>
            <person name="Brent M.R."/>
            <person name="Brooks A.N."/>
            <person name="Brown R.H."/>
            <person name="Butlin R.K."/>
            <person name="Caggese C."/>
            <person name="Calvi B.R."/>
            <person name="Bernardo de Carvalho A."/>
            <person name="Caspi A."/>
            <person name="Castrezana S."/>
            <person name="Celniker S.E."/>
            <person name="Chang J.L."/>
            <person name="Chapple C."/>
            <person name="Chatterji S."/>
            <person name="Chinwalla A."/>
            <person name="Civetta A."/>
            <person name="Clifton S.W."/>
            <person name="Comeron J.M."/>
            <person name="Costello J.C."/>
            <person name="Coyne J.A."/>
            <person name="Daub J."/>
            <person name="David R.G."/>
            <person name="Delcher A.L."/>
            <person name="Delehaunty K."/>
            <person name="Do C.B."/>
            <person name="Ebling H."/>
            <person name="Edwards K."/>
            <person name="Eickbush T."/>
            <person name="Evans J.D."/>
            <person name="Filipski A."/>
            <person name="Findeiss S."/>
            <person name="Freyhult E."/>
            <person name="Fulton L."/>
            <person name="Fulton R."/>
            <person name="Garcia A.C."/>
            <person name="Gardiner A."/>
            <person name="Garfield D.A."/>
            <person name="Garvin B.E."/>
            <person name="Gibson G."/>
            <person name="Gilbert D."/>
            <person name="Gnerre S."/>
            <person name="Godfrey J."/>
            <person name="Good R."/>
            <person name="Gotea V."/>
            <person name="Gravely B."/>
            <person name="Greenberg A.J."/>
            <person name="Griffiths-Jones S."/>
            <person name="Gross S."/>
            <person name="Guigo R."/>
            <person name="Gustafson E.A."/>
            <person name="Haerty W."/>
            <person name="Hahn M.W."/>
            <person name="Halligan D.L."/>
            <person name="Halpern A.L."/>
            <person name="Halter G.M."/>
            <person name="Han M.V."/>
            <person name="Heger A."/>
            <person name="Hillier L."/>
            <person name="Hinrichs A.S."/>
            <person name="Holmes I."/>
            <person name="Hoskins R.A."/>
            <person name="Hubisz M.J."/>
            <person name="Hultmark D."/>
            <person name="Huntley M.A."/>
            <person name="Jaffe D.B."/>
            <person name="Jagadeeshan S."/>
            <person name="Jeck W.R."/>
            <person name="Johnson J."/>
            <person name="Jones C.D."/>
            <person name="Jordan W.C."/>
            <person name="Karpen G.H."/>
            <person name="Kataoka E."/>
            <person name="Keightley P.D."/>
            <person name="Kheradpour P."/>
            <person name="Kirkness E.F."/>
            <person name="Koerich L.B."/>
            <person name="Kristiansen K."/>
            <person name="Kudrna D."/>
            <person name="Kulathinal R.J."/>
            <person name="Kumar S."/>
            <person name="Kwok R."/>
            <person name="Lander E."/>
            <person name="Langley C.H."/>
            <person name="Lapoint R."/>
            <person name="Lazzaro B.P."/>
            <person name="Lee S.J."/>
            <person name="Levesque L."/>
            <person name="Li R."/>
            <person name="Lin C.F."/>
            <person name="Lin M.F."/>
            <person name="Lindblad-Toh K."/>
            <person name="Llopart A."/>
            <person name="Long M."/>
            <person name="Low L."/>
            <person name="Lozovsky E."/>
            <person name="Lu J."/>
            <person name="Luo M."/>
            <person name="Machado C.A."/>
            <person name="Makalowski W."/>
            <person name="Marzo M."/>
            <person name="Matsuda M."/>
            <person name="Matzkin L."/>
            <person name="McAllister B."/>
            <person name="McBride C.S."/>
            <person name="McKernan B."/>
            <person name="McKernan K."/>
            <person name="Mendez-Lago M."/>
            <person name="Minx P."/>
            <person name="Mollenhauer M.U."/>
            <person name="Montooth K."/>
            <person name="Mount S.M."/>
            <person name="Mu X."/>
            <person name="Myers E."/>
            <person name="Negre B."/>
            <person name="Newfeld S."/>
            <person name="Nielsen R."/>
            <person name="Noor M.A."/>
            <person name="O'Grady P."/>
            <person name="Pachter L."/>
            <person name="Papaceit M."/>
            <person name="Parisi M.J."/>
            <person name="Parisi M."/>
            <person name="Parts L."/>
            <person name="Pedersen J.S."/>
            <person name="Pesole G."/>
            <person name="Phillippy A.M."/>
            <person name="Ponting C.P."/>
            <person name="Pop M."/>
            <person name="Porcelli D."/>
            <person name="Powell J.R."/>
            <person name="Prohaska S."/>
            <person name="Pruitt K."/>
            <person name="Puig M."/>
            <person name="Quesneville H."/>
            <person name="Ram K.R."/>
            <person name="Rand D."/>
            <person name="Rasmussen M.D."/>
            <person name="Reed L.K."/>
            <person name="Reenan R."/>
            <person name="Reily A."/>
            <person name="Remington K.A."/>
            <person name="Rieger T.T."/>
            <person name="Ritchie M.G."/>
            <person name="Robin C."/>
            <person name="Rogers Y.H."/>
            <person name="Rohde C."/>
            <person name="Rozas J."/>
            <person name="Rubenfield M.J."/>
            <person name="Ruiz A."/>
            <person name="Russo S."/>
            <person name="Salzberg S.L."/>
            <person name="Sanchez-Gracia A."/>
            <person name="Saranga D.J."/>
            <person name="Sato H."/>
            <person name="Schaeffer S.W."/>
            <person name="Schatz M.C."/>
            <person name="Schlenke T."/>
            <person name="Schwartz R."/>
            <person name="Segarra C."/>
            <person name="Singh R.S."/>
            <person name="Sirot L."/>
            <person name="Sirota M."/>
            <person name="Sisneros N.B."/>
            <person name="Smith C.D."/>
            <person name="Smith T.F."/>
            <person name="Spieth J."/>
            <person name="Stage D.E."/>
            <person name="Stark A."/>
            <person name="Stephan W."/>
            <person name="Strausberg R.L."/>
            <person name="Strempel S."/>
            <person name="Sturgill D."/>
            <person name="Sutton G."/>
            <person name="Sutton G.G."/>
            <person name="Tao W."/>
            <person name="Teichmann S."/>
            <person name="Tobari Y.N."/>
            <person name="Tomimura Y."/>
            <person name="Tsolas J.M."/>
            <person name="Valente V.L."/>
            <person name="Venter E."/>
            <person name="Venter J.C."/>
            <person name="Vicario S."/>
            <person name="Vieira F.G."/>
            <person name="Vilella A.J."/>
            <person name="Villasante A."/>
            <person name="Walenz B."/>
            <person name="Wang J."/>
            <person name="Wasserman M."/>
            <person name="Watts T."/>
            <person name="Wilson D."/>
            <person name="Wilson R.K."/>
            <person name="Wing R.A."/>
            <person name="Wolfner M.F."/>
            <person name="Wong A."/>
            <person name="Wong G.K."/>
            <person name="Wu C.I."/>
            <person name="Wu G."/>
            <person name="Yamamoto D."/>
            <person name="Yang H.P."/>
            <person name="Yang S.P."/>
            <person name="Yorke J.A."/>
            <person name="Yoshida K."/>
            <person name="Zdobnov E."/>
            <person name="Zhang P."/>
            <person name="Zhang Y."/>
            <person name="Zimin A.V."/>
            <person name="Baldwin J."/>
            <person name="Abdouelleil A."/>
            <person name="Abdulkadir J."/>
            <person name="Abebe A."/>
            <person name="Abera B."/>
            <person name="Abreu J."/>
            <person name="Acer S.C."/>
            <person name="Aftuck L."/>
            <person name="Alexander A."/>
            <person name="An P."/>
            <person name="Anderson E."/>
            <person name="Anderson S."/>
            <person name="Arachi H."/>
            <person name="Azer M."/>
            <person name="Bachantsang P."/>
            <person name="Barry A."/>
            <person name="Bayul T."/>
            <person name="Berlin A."/>
            <person name="Bessette D."/>
            <person name="Bloom T."/>
            <person name="Blye J."/>
            <person name="Boguslavskiy L."/>
            <person name="Bonnet C."/>
            <person name="Boukhgalter B."/>
            <person name="Bourzgui I."/>
            <person name="Brown A."/>
            <person name="Cahill P."/>
            <person name="Channer S."/>
            <person name="Cheshatsang Y."/>
            <person name="Chuda L."/>
            <person name="Citroen M."/>
            <person name="Collymore A."/>
            <person name="Cooke P."/>
            <person name="Costello M."/>
            <person name="D'Aco K."/>
            <person name="Daza R."/>
            <person name="De Haan G."/>
            <person name="DeGray S."/>
            <person name="DeMaso C."/>
            <person name="Dhargay N."/>
            <person name="Dooley K."/>
            <person name="Dooley E."/>
            <person name="Doricent M."/>
            <person name="Dorje P."/>
            <person name="Dorjee K."/>
            <person name="Dupes A."/>
            <person name="Elong R."/>
            <person name="Falk J."/>
            <person name="Farina A."/>
            <person name="Faro S."/>
            <person name="Ferguson D."/>
            <person name="Fisher S."/>
            <person name="Foley C.D."/>
            <person name="Franke A."/>
            <person name="Friedrich D."/>
            <person name="Gadbois L."/>
            <person name="Gearin G."/>
            <person name="Gearin C.R."/>
            <person name="Giannoukos G."/>
            <person name="Goode T."/>
            <person name="Graham J."/>
            <person name="Grandbois E."/>
            <person name="Grewal S."/>
            <person name="Gyaltsen K."/>
            <person name="Hafez N."/>
            <person name="Hagos B."/>
            <person name="Hall J."/>
            <person name="Henson C."/>
            <person name="Hollinger A."/>
            <person name="Honan T."/>
            <person name="Huard M.D."/>
            <person name="Hughes L."/>
            <person name="Hurhula B."/>
            <person name="Husby M.E."/>
            <person name="Kamat A."/>
            <person name="Kanga B."/>
            <person name="Kashin S."/>
            <person name="Khazanovich D."/>
            <person name="Kisner P."/>
            <person name="Lance K."/>
            <person name="Lara M."/>
            <person name="Lee W."/>
            <person name="Lennon N."/>
            <person name="Letendre F."/>
            <person name="LeVine R."/>
            <person name="Lipovsky A."/>
            <person name="Liu X."/>
            <person name="Liu J."/>
            <person name="Liu S."/>
            <person name="Lokyitsang T."/>
            <person name="Lokyitsang Y."/>
            <person name="Lubonja R."/>
            <person name="Lui A."/>
            <person name="MacDonald P."/>
            <person name="Magnisalis V."/>
            <person name="Maru K."/>
            <person name="Matthews C."/>
            <person name="McCusker W."/>
            <person name="McDonough S."/>
            <person name="Mehta T."/>
            <person name="Meldrim J."/>
            <person name="Meneus L."/>
            <person name="Mihai O."/>
            <person name="Mihalev A."/>
            <person name="Mihova T."/>
            <person name="Mittelman R."/>
            <person name="Mlenga V."/>
            <person name="Montmayeur A."/>
            <person name="Mulrain L."/>
            <person name="Navidi A."/>
            <person name="Naylor J."/>
            <person name="Negash T."/>
            <person name="Nguyen T."/>
            <person name="Nguyen N."/>
            <person name="Nicol R."/>
            <person name="Norbu C."/>
            <person name="Norbu N."/>
            <person name="Novod N."/>
            <person name="O'Neill B."/>
            <person name="Osman S."/>
            <person name="Markiewicz E."/>
            <person name="Oyono O.L."/>
            <person name="Patti C."/>
            <person name="Phunkhang P."/>
            <person name="Pierre F."/>
            <person name="Priest M."/>
            <person name="Raghuraman S."/>
            <person name="Rege F."/>
            <person name="Reyes R."/>
            <person name="Rise C."/>
            <person name="Rogov P."/>
            <person name="Ross K."/>
            <person name="Ryan E."/>
            <person name="Settipalli S."/>
            <person name="Shea T."/>
            <person name="Sherpa N."/>
            <person name="Shi L."/>
            <person name="Shih D."/>
            <person name="Sparrow T."/>
            <person name="Spaulding J."/>
            <person name="Stalker J."/>
            <person name="Stange-Thomann N."/>
            <person name="Stavropoulos S."/>
            <person name="Stone C."/>
            <person name="Strader C."/>
            <person name="Tesfaye S."/>
            <person name="Thomson T."/>
            <person name="Thoulutsang Y."/>
            <person name="Thoulutsang D."/>
            <person name="Topham K."/>
            <person name="Topping I."/>
            <person name="Tsamla T."/>
            <person name="Vassiliev H."/>
            <person name="Vo A."/>
            <person name="Wangchuk T."/>
            <person name="Wangdi T."/>
            <person name="Weiand M."/>
            <person name="Wilkinson J."/>
            <person name="Wilson A."/>
            <person name="Yadav S."/>
            <person name="Young G."/>
            <person name="Yu Q."/>
            <person name="Zembek L."/>
            <person name="Zhong D."/>
            <person name="Zimmer A."/>
            <person name="Zwirko Z."/>
            <person name="Jaffe D.B."/>
            <person name="Alvarez P."/>
            <person name="Brockman W."/>
            <person name="Butler J."/>
            <person name="Chin C."/>
            <person name="Gnerre S."/>
            <person name="Grabherr M."/>
            <person name="Kleber M."/>
            <person name="Mauceli E."/>
            <person name="MacCallum I."/>
        </authorList>
    </citation>
    <scope>NUCLEOTIDE SEQUENCE [LARGE SCALE GENOMIC DNA]</scope>
    <source>
        <strain evidence="3">Rob3c / Tucson 14021-0248.25</strain>
    </source>
</reference>
<feature type="compositionally biased region" description="Basic residues" evidence="1">
    <location>
        <begin position="165"/>
        <end position="178"/>
    </location>
</feature>
<dbReference type="Proteomes" id="UP000001292">
    <property type="component" value="Unassembled WGS sequence"/>
</dbReference>
<keyword evidence="3" id="KW-1185">Reference proteome</keyword>
<feature type="compositionally biased region" description="Basic residues" evidence="1">
    <location>
        <begin position="125"/>
        <end position="142"/>
    </location>
</feature>
<dbReference type="HOGENOM" id="CLU_1397704_0_0_1"/>
<name>B4HX06_DROSE</name>
<feature type="region of interest" description="Disordered" evidence="1">
    <location>
        <begin position="119"/>
        <end position="195"/>
    </location>
</feature>
<proteinExistence type="predicted"/>
<dbReference type="SMR" id="B4HX06"/>